<evidence type="ECO:0000256" key="7">
    <source>
        <dbReference type="ARBA" id="ARBA00023065"/>
    </source>
</evidence>
<dbReference type="eggNOG" id="COG0534">
    <property type="taxonomic scope" value="Bacteria"/>
</dbReference>
<feature type="transmembrane region" description="Helical" evidence="10">
    <location>
        <begin position="400"/>
        <end position="422"/>
    </location>
</feature>
<feature type="transmembrane region" description="Helical" evidence="10">
    <location>
        <begin position="144"/>
        <end position="168"/>
    </location>
</feature>
<evidence type="ECO:0000256" key="9">
    <source>
        <dbReference type="ARBA" id="ARBA00031636"/>
    </source>
</evidence>
<dbReference type="Pfam" id="PF01554">
    <property type="entry name" value="MatE"/>
    <property type="match status" value="2"/>
</dbReference>
<dbReference type="HOGENOM" id="CLU_012893_5_3_0"/>
<evidence type="ECO:0000313" key="11">
    <source>
        <dbReference type="EMBL" id="ADB14827.1"/>
    </source>
</evidence>
<keyword evidence="5 10" id="KW-0812">Transmembrane</keyword>
<evidence type="ECO:0000256" key="3">
    <source>
        <dbReference type="ARBA" id="ARBA00022449"/>
    </source>
</evidence>
<dbReference type="EMBL" id="CP001848">
    <property type="protein sequence ID" value="ADB14827.1"/>
    <property type="molecule type" value="Genomic_DNA"/>
</dbReference>
<keyword evidence="7" id="KW-0406">Ion transport</keyword>
<dbReference type="PANTHER" id="PTHR43298:SF2">
    <property type="entry name" value="FMN_FAD EXPORTER YEEO-RELATED"/>
    <property type="match status" value="1"/>
</dbReference>
<evidence type="ECO:0000256" key="4">
    <source>
        <dbReference type="ARBA" id="ARBA00022475"/>
    </source>
</evidence>
<evidence type="ECO:0000256" key="6">
    <source>
        <dbReference type="ARBA" id="ARBA00022989"/>
    </source>
</evidence>
<dbReference type="CDD" id="cd13137">
    <property type="entry name" value="MATE_NorM_like"/>
    <property type="match status" value="1"/>
</dbReference>
<feature type="transmembrane region" description="Helical" evidence="10">
    <location>
        <begin position="66"/>
        <end position="86"/>
    </location>
</feature>
<feature type="transmembrane region" description="Helical" evidence="10">
    <location>
        <begin position="98"/>
        <end position="124"/>
    </location>
</feature>
<accession>D2R0F9</accession>
<dbReference type="NCBIfam" id="TIGR00797">
    <property type="entry name" value="matE"/>
    <property type="match status" value="1"/>
</dbReference>
<protein>
    <recommendedName>
        <fullName evidence="9">Multidrug-efflux transporter</fullName>
    </recommendedName>
</protein>
<feature type="transmembrane region" description="Helical" evidence="10">
    <location>
        <begin position="207"/>
        <end position="227"/>
    </location>
</feature>
<dbReference type="AlphaFoldDB" id="D2R0F9"/>
<dbReference type="InterPro" id="IPR002528">
    <property type="entry name" value="MATE_fam"/>
</dbReference>
<sequence>MTPATTSTPSATSDAWRDILRSMMALSLPVLAEEALNMLVGYTDWILTARFLAGDEPLAAMTLMAYLLWLLPGMFSIVSIGAHALVARLVGNKQNDDASFVVAQSLLLGLFSAVVTMLLMGLGGAMLTSAMQSNVEVQTLANRYLWILLPVVPMVMLEQVGSACLRAAGDTVSGMVARVILNITNLVVSFLLVTGYGPFPKLGWDGLAIGTATGHFLGGAIILLMLLRGRSHIRLKWERPRLDLAVLTRLVRVGIPGGADMLAIISCHMVYVAIIGKLGTVAQAAHGLGVQIEAMSYLPGHAFQAAAATLAGQAIGAGDLRRATRSALAAAITAVIVMSLAGLVFATQGLAIAAMFTGSWESDTVLLTAQLLKIVAVSCPFLAVLMIFSGALRGSGDTRWLLVITLVGLVGVRLPLAALLAWDSVPIGSFVIGGFGYGVAGAWWAMVIDVVVRCGVISYRFFQGGWRLVKV</sequence>
<keyword evidence="3" id="KW-0050">Antiport</keyword>
<dbReference type="InterPro" id="IPR050222">
    <property type="entry name" value="MATE_MdtK"/>
</dbReference>
<keyword evidence="4" id="KW-1003">Cell membrane</keyword>
<dbReference type="InterPro" id="IPR048279">
    <property type="entry name" value="MdtK-like"/>
</dbReference>
<evidence type="ECO:0000256" key="1">
    <source>
        <dbReference type="ARBA" id="ARBA00004651"/>
    </source>
</evidence>
<feature type="transmembrane region" description="Helical" evidence="10">
    <location>
        <begin position="368"/>
        <end position="388"/>
    </location>
</feature>
<evidence type="ECO:0000256" key="10">
    <source>
        <dbReference type="SAM" id="Phobius"/>
    </source>
</evidence>
<comment type="subcellular location">
    <subcellularLocation>
        <location evidence="1">Cell membrane</location>
        <topology evidence="1">Multi-pass membrane protein</topology>
    </subcellularLocation>
</comment>
<name>D2R0F9_PIRSD</name>
<proteinExistence type="predicted"/>
<dbReference type="GO" id="GO:0015297">
    <property type="term" value="F:antiporter activity"/>
    <property type="evidence" value="ECO:0007669"/>
    <property type="project" value="UniProtKB-KW"/>
</dbReference>
<dbReference type="GO" id="GO:0042910">
    <property type="term" value="F:xenobiotic transmembrane transporter activity"/>
    <property type="evidence" value="ECO:0007669"/>
    <property type="project" value="InterPro"/>
</dbReference>
<dbReference type="PANTHER" id="PTHR43298">
    <property type="entry name" value="MULTIDRUG RESISTANCE PROTEIN NORM-RELATED"/>
    <property type="match status" value="1"/>
</dbReference>
<organism evidence="11 12">
    <name type="scientific">Pirellula staleyi (strain ATCC 27377 / DSM 6068 / ICPB 4128)</name>
    <name type="common">Pirella staleyi</name>
    <dbReference type="NCBI Taxonomy" id="530564"/>
    <lineage>
        <taxon>Bacteria</taxon>
        <taxon>Pseudomonadati</taxon>
        <taxon>Planctomycetota</taxon>
        <taxon>Planctomycetia</taxon>
        <taxon>Pirellulales</taxon>
        <taxon>Pirellulaceae</taxon>
        <taxon>Pirellula</taxon>
    </lineage>
</organism>
<dbReference type="GO" id="GO:0006811">
    <property type="term" value="P:monoatomic ion transport"/>
    <property type="evidence" value="ECO:0007669"/>
    <property type="project" value="UniProtKB-KW"/>
</dbReference>
<evidence type="ECO:0000256" key="8">
    <source>
        <dbReference type="ARBA" id="ARBA00023136"/>
    </source>
</evidence>
<keyword evidence="6 10" id="KW-1133">Transmembrane helix</keyword>
<gene>
    <name evidence="11" type="ordered locus">Psta_0131</name>
</gene>
<keyword evidence="2" id="KW-0813">Transport</keyword>
<feature type="transmembrane region" description="Helical" evidence="10">
    <location>
        <begin position="175"/>
        <end position="195"/>
    </location>
</feature>
<dbReference type="GO" id="GO:0005886">
    <property type="term" value="C:plasma membrane"/>
    <property type="evidence" value="ECO:0007669"/>
    <property type="project" value="UniProtKB-SubCell"/>
</dbReference>
<keyword evidence="12" id="KW-1185">Reference proteome</keyword>
<evidence type="ECO:0000256" key="5">
    <source>
        <dbReference type="ARBA" id="ARBA00022692"/>
    </source>
</evidence>
<feature type="transmembrane region" description="Helical" evidence="10">
    <location>
        <begin position="328"/>
        <end position="356"/>
    </location>
</feature>
<dbReference type="PIRSF" id="PIRSF006603">
    <property type="entry name" value="DinF"/>
    <property type="match status" value="1"/>
</dbReference>
<evidence type="ECO:0000256" key="2">
    <source>
        <dbReference type="ARBA" id="ARBA00022448"/>
    </source>
</evidence>
<keyword evidence="8 10" id="KW-0472">Membrane</keyword>
<dbReference type="KEGG" id="psl:Psta_0131"/>
<reference evidence="11 12" key="1">
    <citation type="journal article" date="2009" name="Stand. Genomic Sci.">
        <title>Complete genome sequence of Pirellula staleyi type strain (ATCC 27377).</title>
        <authorList>
            <person name="Clum A."/>
            <person name="Tindall B.J."/>
            <person name="Sikorski J."/>
            <person name="Ivanova N."/>
            <person name="Mavrommatis K."/>
            <person name="Lucas S."/>
            <person name="Glavina del Rio T."/>
            <person name="Nolan M."/>
            <person name="Chen F."/>
            <person name="Tice H."/>
            <person name="Pitluck S."/>
            <person name="Cheng J.F."/>
            <person name="Chertkov O."/>
            <person name="Brettin T."/>
            <person name="Han C."/>
            <person name="Detter J.C."/>
            <person name="Kuske C."/>
            <person name="Bruce D."/>
            <person name="Goodwin L."/>
            <person name="Ovchinikova G."/>
            <person name="Pati A."/>
            <person name="Mikhailova N."/>
            <person name="Chen A."/>
            <person name="Palaniappan K."/>
            <person name="Land M."/>
            <person name="Hauser L."/>
            <person name="Chang Y.J."/>
            <person name="Jeffries C.D."/>
            <person name="Chain P."/>
            <person name="Rohde M."/>
            <person name="Goker M."/>
            <person name="Bristow J."/>
            <person name="Eisen J.A."/>
            <person name="Markowitz V."/>
            <person name="Hugenholtz P."/>
            <person name="Kyrpides N.C."/>
            <person name="Klenk H.P."/>
            <person name="Lapidus A."/>
        </authorList>
    </citation>
    <scope>NUCLEOTIDE SEQUENCE [LARGE SCALE GENOMIC DNA]</scope>
    <source>
        <strain evidence="12">ATCC 27377 / DSM 6068 / ICPB 4128</strain>
    </source>
</reference>
<dbReference type="OrthoDB" id="9806302at2"/>
<evidence type="ECO:0000313" key="12">
    <source>
        <dbReference type="Proteomes" id="UP000001887"/>
    </source>
</evidence>
<dbReference type="STRING" id="530564.Psta_0131"/>
<dbReference type="Proteomes" id="UP000001887">
    <property type="component" value="Chromosome"/>
</dbReference>